<dbReference type="WBParaSite" id="SMUV_0000963901-mRNA-1">
    <property type="protein sequence ID" value="SMUV_0000963901-mRNA-1"/>
    <property type="gene ID" value="SMUV_0000963901"/>
</dbReference>
<dbReference type="Pfam" id="PF16131">
    <property type="entry name" value="Torus"/>
    <property type="match status" value="1"/>
</dbReference>
<evidence type="ECO:0000259" key="7">
    <source>
        <dbReference type="PROSITE" id="PS50103"/>
    </source>
</evidence>
<dbReference type="PANTHER" id="PTHR12681">
    <property type="entry name" value="ZINC FINGER-CONTAINING PROTEIN P48ZNF"/>
    <property type="match status" value="1"/>
</dbReference>
<proteinExistence type="inferred from homology"/>
<dbReference type="Gene3D" id="4.10.1000.10">
    <property type="entry name" value="Zinc finger, CCCH-type"/>
    <property type="match status" value="1"/>
</dbReference>
<dbReference type="PROSITE" id="PS50103">
    <property type="entry name" value="ZF_C3H1"/>
    <property type="match status" value="2"/>
</dbReference>
<evidence type="ECO:0000256" key="4">
    <source>
        <dbReference type="ARBA" id="ARBA00022833"/>
    </source>
</evidence>
<dbReference type="InterPro" id="IPR032297">
    <property type="entry name" value="Torus"/>
</dbReference>
<evidence type="ECO:0000313" key="8">
    <source>
        <dbReference type="Proteomes" id="UP000046393"/>
    </source>
</evidence>
<evidence type="ECO:0000256" key="1">
    <source>
        <dbReference type="ARBA" id="ARBA00010043"/>
    </source>
</evidence>
<keyword evidence="6" id="KW-0175">Coiled coil</keyword>
<dbReference type="Pfam" id="PF16543">
    <property type="entry name" value="DFRP_C"/>
    <property type="match status" value="1"/>
</dbReference>
<dbReference type="PANTHER" id="PTHR12681:SF0">
    <property type="entry name" value="ZINC FINGER CCCH DOMAIN-CONTAINING PROTEIN 15"/>
    <property type="match status" value="1"/>
</dbReference>
<keyword evidence="8" id="KW-1185">Reference proteome</keyword>
<feature type="zinc finger region" description="C3H1-type" evidence="5">
    <location>
        <begin position="175"/>
        <end position="212"/>
    </location>
</feature>
<feature type="domain" description="C3H1-type" evidence="7">
    <location>
        <begin position="175"/>
        <end position="212"/>
    </location>
</feature>
<comment type="similarity">
    <text evidence="1">Belongs to the ZC3H15/TMA46 family.</text>
</comment>
<reference evidence="9" key="1">
    <citation type="submission" date="2017-02" db="UniProtKB">
        <authorList>
            <consortium name="WormBaseParasite"/>
        </authorList>
    </citation>
    <scope>IDENTIFICATION</scope>
</reference>
<evidence type="ECO:0000313" key="9">
    <source>
        <dbReference type="WBParaSite" id="SMUV_0000963901-mRNA-1"/>
    </source>
</evidence>
<evidence type="ECO:0000256" key="6">
    <source>
        <dbReference type="SAM" id="Coils"/>
    </source>
</evidence>
<keyword evidence="2 5" id="KW-0479">Metal-binding</keyword>
<dbReference type="GO" id="GO:0003729">
    <property type="term" value="F:mRNA binding"/>
    <property type="evidence" value="ECO:0007669"/>
    <property type="project" value="TreeGrafter"/>
</dbReference>
<dbReference type="Gene3D" id="6.20.400.10">
    <property type="match status" value="1"/>
</dbReference>
<sequence length="445" mass="50954">MPPKGQTLSKKAEQKKKEKIIEDKTFGLKNKKGAKTQKYVQQITNQVRHGNVSQAKLEADRAAAKKKNENNDLKDLNKLLRPVTEMQKISKGKSFLDIDPKSVVCVFFKQGMCHKGNKCKFSHDLAVEQKTAKKNLYVDSRDLAKENDTMENWDEKKLNEVAEKKHGEKDRKRLNQTDIVCKYFIDAVENSKYGWFWECPNGDGCIYRHALPPGYVLKKDRKNLEEQKRLNEISLEELIEKERAALNAKDLTKVTLATFVAWKKKKLRERKLKSRDAQKEKKSSYKLGKSVGLSGRDLFTFDPNLIAQDEDDAEGGVAYERANDDINEEDEVFFCNDLKYGEIVVNIPKVDEVKPFEIDERTFYAFDDEGHMLDDDLDIDELKDEDSNEKVGGIEIIEELFDADDAAGLEISDDEDNISKDLKKIALTEINGKDVKEASKDPLKS</sequence>
<dbReference type="InterPro" id="IPR032378">
    <property type="entry name" value="ZC3H15/TMA46_C"/>
</dbReference>
<dbReference type="STRING" id="451379.A0A0N5AXG2"/>
<dbReference type="SMART" id="SM00356">
    <property type="entry name" value="ZnF_C3H1"/>
    <property type="match status" value="2"/>
</dbReference>
<keyword evidence="4 5" id="KW-0862">Zinc</keyword>
<dbReference type="GO" id="GO:0002181">
    <property type="term" value="P:cytoplasmic translation"/>
    <property type="evidence" value="ECO:0007669"/>
    <property type="project" value="TreeGrafter"/>
</dbReference>
<feature type="coiled-coil region" evidence="6">
    <location>
        <begin position="52"/>
        <end position="79"/>
    </location>
</feature>
<dbReference type="AlphaFoldDB" id="A0A0N5AXG2"/>
<dbReference type="InterPro" id="IPR036855">
    <property type="entry name" value="Znf_CCCH_sf"/>
</dbReference>
<organism evidence="8 9">
    <name type="scientific">Syphacia muris</name>
    <dbReference type="NCBI Taxonomy" id="451379"/>
    <lineage>
        <taxon>Eukaryota</taxon>
        <taxon>Metazoa</taxon>
        <taxon>Ecdysozoa</taxon>
        <taxon>Nematoda</taxon>
        <taxon>Chromadorea</taxon>
        <taxon>Rhabditida</taxon>
        <taxon>Spirurina</taxon>
        <taxon>Oxyuridomorpha</taxon>
        <taxon>Oxyuroidea</taxon>
        <taxon>Oxyuridae</taxon>
        <taxon>Syphacia</taxon>
    </lineage>
</organism>
<keyword evidence="3 5" id="KW-0863">Zinc-finger</keyword>
<dbReference type="GO" id="GO:0008270">
    <property type="term" value="F:zinc ion binding"/>
    <property type="evidence" value="ECO:0007669"/>
    <property type="project" value="UniProtKB-KW"/>
</dbReference>
<name>A0A0N5AXG2_9BILA</name>
<accession>A0A0N5AXG2</accession>
<evidence type="ECO:0000256" key="5">
    <source>
        <dbReference type="PROSITE-ProRule" id="PRU00723"/>
    </source>
</evidence>
<protein>
    <submittedName>
        <fullName evidence="9">Zinc finger CCCH domain-containing protein 15 homolog</fullName>
    </submittedName>
</protein>
<feature type="zinc finger region" description="C3H1-type" evidence="5">
    <location>
        <begin position="99"/>
        <end position="126"/>
    </location>
</feature>
<feature type="domain" description="C3H1-type" evidence="7">
    <location>
        <begin position="99"/>
        <end position="126"/>
    </location>
</feature>
<evidence type="ECO:0000256" key="3">
    <source>
        <dbReference type="ARBA" id="ARBA00022771"/>
    </source>
</evidence>
<dbReference type="GO" id="GO:0005829">
    <property type="term" value="C:cytosol"/>
    <property type="evidence" value="ECO:0007669"/>
    <property type="project" value="TreeGrafter"/>
</dbReference>
<dbReference type="Proteomes" id="UP000046393">
    <property type="component" value="Unplaced"/>
</dbReference>
<evidence type="ECO:0000256" key="2">
    <source>
        <dbReference type="ARBA" id="ARBA00022723"/>
    </source>
</evidence>
<dbReference type="InterPro" id="IPR000571">
    <property type="entry name" value="Znf_CCCH"/>
</dbReference>
<dbReference type="SUPFAM" id="SSF90229">
    <property type="entry name" value="CCCH zinc finger"/>
    <property type="match status" value="1"/>
</dbReference>